<evidence type="ECO:0000313" key="4">
    <source>
        <dbReference type="Proteomes" id="UP000760860"/>
    </source>
</evidence>
<dbReference type="EMBL" id="RCMV01000520">
    <property type="protein sequence ID" value="KAG3215958.1"/>
    <property type="molecule type" value="Genomic_DNA"/>
</dbReference>
<organism evidence="3 4">
    <name type="scientific">Phytophthora cactorum</name>
    <dbReference type="NCBI Taxonomy" id="29920"/>
    <lineage>
        <taxon>Eukaryota</taxon>
        <taxon>Sar</taxon>
        <taxon>Stramenopiles</taxon>
        <taxon>Oomycota</taxon>
        <taxon>Peronosporomycetes</taxon>
        <taxon>Peronosporales</taxon>
        <taxon>Peronosporaceae</taxon>
        <taxon>Phytophthora</taxon>
    </lineage>
</organism>
<gene>
    <name evidence="2" type="ORF">PC115_g14295</name>
    <name evidence="3" type="ORF">PC129_g13169</name>
</gene>
<sequence length="489" mass="55773">MQPLAPMPTEAALFEEAAAFLDMNTQTPFDSVQVFNTGKFPSSESIELLSAIDSPVSHSFRDEVDVENGPQSDKLRRQKEALRRQKQRQRRKDERESLQREGIELALQLQRLKQAIESNAGTNRASVQLSNYYWRDCATKQRDERLAAEAEQKRLVAATNVQATYIDNLTKLLERRASTSLQESWAPGIRDSKRLRVETSDDAVFTALHKEVDDDYARVDELLRECCMDELSMGIRNSVRRNEESGEVEYLEHVNKCIQPFDYETTYTSVWKVAGHPHRQLDREVFAGAAGQENTIAVKFRLERTLTTGTKVSIKQWLVVRRFIEEDRVFHGWKIYSEGEGILRGIYSDETGWIRVRPTSDRFGTWTEAIVRQVPVLFSTCTSKPGGSVVGVFRRMLQDKIDEDEKRLRGAMEGLMIEDTLTIVDEYLVGSCIKPRKRTQTINNLVNAKFSPHDDVEDLTTKSSGSEWEAALGKNGLETNDLRKKIPGS</sequence>
<feature type="compositionally biased region" description="Basic and acidic residues" evidence="1">
    <location>
        <begin position="73"/>
        <end position="83"/>
    </location>
</feature>
<dbReference type="Proteomes" id="UP000760860">
    <property type="component" value="Unassembled WGS sequence"/>
</dbReference>
<name>A0A8T1HVU2_9STRA</name>
<protein>
    <submittedName>
        <fullName evidence="3">Uncharacterized protein</fullName>
    </submittedName>
</protein>
<evidence type="ECO:0000313" key="2">
    <source>
        <dbReference type="EMBL" id="KAG2906411.1"/>
    </source>
</evidence>
<dbReference type="VEuPathDB" id="FungiDB:PC110_g14667"/>
<comment type="caution">
    <text evidence="3">The sequence shown here is derived from an EMBL/GenBank/DDBJ whole genome shotgun (WGS) entry which is preliminary data.</text>
</comment>
<accession>A0A8T1HVU2</accession>
<dbReference type="AlphaFoldDB" id="A0A8T1HVU2"/>
<evidence type="ECO:0000256" key="1">
    <source>
        <dbReference type="SAM" id="MobiDB-lite"/>
    </source>
</evidence>
<dbReference type="PANTHER" id="PTHR35796">
    <property type="entry name" value="HYPOTHETICAL CYTOSOLIC PROTEIN"/>
    <property type="match status" value="1"/>
</dbReference>
<proteinExistence type="predicted"/>
<dbReference type="Proteomes" id="UP000774804">
    <property type="component" value="Unassembled WGS sequence"/>
</dbReference>
<reference evidence="3" key="1">
    <citation type="submission" date="2018-05" db="EMBL/GenBank/DDBJ databases">
        <title>Effector identification in a new, highly contiguous assembly of the strawberry crown rot pathogen Phytophthora cactorum.</title>
        <authorList>
            <person name="Armitage A.D."/>
            <person name="Nellist C.F."/>
            <person name="Bates H."/>
            <person name="Vickerstaff R.J."/>
            <person name="Harrison R.J."/>
        </authorList>
    </citation>
    <scope>NUCLEOTIDE SEQUENCE</scope>
    <source>
        <strain evidence="2">4032</strain>
        <strain evidence="3">P421</strain>
    </source>
</reference>
<dbReference type="EMBL" id="RCMI01000540">
    <property type="protein sequence ID" value="KAG2906411.1"/>
    <property type="molecule type" value="Genomic_DNA"/>
</dbReference>
<dbReference type="PANTHER" id="PTHR35796:SF3">
    <property type="entry name" value="BHLH DOMAIN-CONTAINING PROTEIN"/>
    <property type="match status" value="1"/>
</dbReference>
<evidence type="ECO:0000313" key="3">
    <source>
        <dbReference type="EMBL" id="KAG3215958.1"/>
    </source>
</evidence>
<feature type="region of interest" description="Disordered" evidence="1">
    <location>
        <begin position="61"/>
        <end position="97"/>
    </location>
</feature>